<keyword evidence="1" id="KW-0863">Zinc-finger</keyword>
<dbReference type="EMBL" id="JAOQIO010000113">
    <property type="protein sequence ID" value="MCU6797172.1"/>
    <property type="molecule type" value="Genomic_DNA"/>
</dbReference>
<evidence type="ECO:0000259" key="2">
    <source>
        <dbReference type="PROSITE" id="PS50966"/>
    </source>
</evidence>
<dbReference type="Proteomes" id="UP001652445">
    <property type="component" value="Unassembled WGS sequence"/>
</dbReference>
<dbReference type="Pfam" id="PF04434">
    <property type="entry name" value="SWIM"/>
    <property type="match status" value="1"/>
</dbReference>
<keyword evidence="4" id="KW-1185">Reference proteome</keyword>
<keyword evidence="1" id="KW-0862">Zinc</keyword>
<comment type="caution">
    <text evidence="3">The sequence shown here is derived from an EMBL/GenBank/DDBJ whole genome shotgun (WGS) entry which is preliminary data.</text>
</comment>
<accession>A0ABT2UTL5</accession>
<dbReference type="RefSeq" id="WP_262687992.1">
    <property type="nucleotide sequence ID" value="NZ_JAOQIO010000113.1"/>
</dbReference>
<name>A0ABT2UTL5_9BACL</name>
<protein>
    <submittedName>
        <fullName evidence="3">SWIM zinc finger domain-containing protein</fullName>
    </submittedName>
</protein>
<dbReference type="PROSITE" id="PS50966">
    <property type="entry name" value="ZF_SWIM"/>
    <property type="match status" value="1"/>
</dbReference>
<keyword evidence="1" id="KW-0479">Metal-binding</keyword>
<organism evidence="3 4">
    <name type="scientific">Paenibacillus baimaensis</name>
    <dbReference type="NCBI Taxonomy" id="2982185"/>
    <lineage>
        <taxon>Bacteria</taxon>
        <taxon>Bacillati</taxon>
        <taxon>Bacillota</taxon>
        <taxon>Bacilli</taxon>
        <taxon>Bacillales</taxon>
        <taxon>Paenibacillaceae</taxon>
        <taxon>Paenibacillus</taxon>
    </lineage>
</organism>
<dbReference type="InterPro" id="IPR007527">
    <property type="entry name" value="Znf_SWIM"/>
</dbReference>
<gene>
    <name evidence="3" type="ORF">OB236_34090</name>
</gene>
<reference evidence="3 4" key="1">
    <citation type="submission" date="2022-09" db="EMBL/GenBank/DDBJ databases">
        <authorList>
            <person name="Han X.L."/>
            <person name="Wang Q."/>
            <person name="Lu T."/>
        </authorList>
    </citation>
    <scope>NUCLEOTIDE SEQUENCE [LARGE SCALE GENOMIC DNA]</scope>
    <source>
        <strain evidence="3 4">WQ 127069</strain>
    </source>
</reference>
<evidence type="ECO:0000313" key="3">
    <source>
        <dbReference type="EMBL" id="MCU6797172.1"/>
    </source>
</evidence>
<feature type="domain" description="SWIM-type" evidence="2">
    <location>
        <begin position="60"/>
        <end position="93"/>
    </location>
</feature>
<sequence length="541" mass="63818">MLKLQIPKNRLNYLIERMQQDFELSALERGWQYVHKGRVKDIELRHGMEIHAQAHGAELYEVILDLEQFAKSSCTCPKGKYCQHKAAVIFALYAPYARPEILLQQLKQAILVKSRQQQTRAATGSTKAEKKADRLETPQADQLPVQWQRFFDQQFYGYSLSQQNSIELFYHAAQDSLRPIASKWETSIRQLFELHVLLFVMRKVEQFISDSKASYLASYMDSGSKIIAKLCQEQLDLLLPQMDCKQIASGYPEALDETLVLLGELALNGSSSPMQWLVVYRSLWWKLEGQPKRLTKERKRLEQLATKASATNQTGKNEPSNRDSILMALAHFQVMEQRDEEARALLLPLAKKEARDFFLYLHRFYEEQQWERMLDWLRWLLPTIQRAQQEELRIFCTYWMEAVSRQPDDNEWVEVMVALLPRTYYFYTSYLMKSERFRSWVDLQISNRVSPIDLYSADLKLVEAKNPSLLLPLYHQAVERCIAEKNRNSYKLAMKYLKKLQAYYTKLGKPQIWDEYIYLLSTRYSRLRALQEELRKGKWIP</sequence>
<proteinExistence type="predicted"/>
<evidence type="ECO:0000256" key="1">
    <source>
        <dbReference type="PROSITE-ProRule" id="PRU00325"/>
    </source>
</evidence>
<evidence type="ECO:0000313" key="4">
    <source>
        <dbReference type="Proteomes" id="UP001652445"/>
    </source>
</evidence>